<proteinExistence type="predicted"/>
<organism evidence="2 3">
    <name type="scientific">Gordonia terrae C-6</name>
    <dbReference type="NCBI Taxonomy" id="1316928"/>
    <lineage>
        <taxon>Bacteria</taxon>
        <taxon>Bacillati</taxon>
        <taxon>Actinomycetota</taxon>
        <taxon>Actinomycetes</taxon>
        <taxon>Mycobacteriales</taxon>
        <taxon>Gordoniaceae</taxon>
        <taxon>Gordonia</taxon>
    </lineage>
</organism>
<evidence type="ECO:0000256" key="1">
    <source>
        <dbReference type="SAM" id="MobiDB-lite"/>
    </source>
</evidence>
<dbReference type="AlphaFoldDB" id="R7Y8F4"/>
<reference evidence="2 3" key="1">
    <citation type="journal article" date="2013" name="Genome Announc.">
        <title>Draft Genome Sequence of a Benzothiophene-Desulfurizing Bacterium, Gordona terrae Strain C-6.</title>
        <authorList>
            <person name="Wang W."/>
            <person name="Ma T."/>
            <person name="Ren Y."/>
            <person name="Li G."/>
        </authorList>
    </citation>
    <scope>NUCLEOTIDE SEQUENCE [LARGE SCALE GENOMIC DNA]</scope>
    <source>
        <strain evidence="2 3">C-6</strain>
    </source>
</reference>
<accession>R7Y8F4</accession>
<gene>
    <name evidence="2" type="ORF">GTC6_13060</name>
</gene>
<dbReference type="Proteomes" id="UP000013569">
    <property type="component" value="Unassembled WGS sequence"/>
</dbReference>
<name>R7Y8F4_9ACTN</name>
<feature type="region of interest" description="Disordered" evidence="1">
    <location>
        <begin position="33"/>
        <end position="61"/>
    </location>
</feature>
<protein>
    <submittedName>
        <fullName evidence="2">Uncharacterized protein</fullName>
    </submittedName>
</protein>
<sequence length="86" mass="10233">MWSPRPSPPSSSSALCVAHDAWWPRCLRPSRGSRRFARRSPRAPRRRLRDPPRRPRHRAARRARVIWTRDLRRRALPEPAAGVRRR</sequence>
<evidence type="ECO:0000313" key="3">
    <source>
        <dbReference type="Proteomes" id="UP000013569"/>
    </source>
</evidence>
<dbReference type="EMBL" id="AQPW01000014">
    <property type="protein sequence ID" value="EON32291.1"/>
    <property type="molecule type" value="Genomic_DNA"/>
</dbReference>
<comment type="caution">
    <text evidence="2">The sequence shown here is derived from an EMBL/GenBank/DDBJ whole genome shotgun (WGS) entry which is preliminary data.</text>
</comment>
<evidence type="ECO:0000313" key="2">
    <source>
        <dbReference type="EMBL" id="EON32291.1"/>
    </source>
</evidence>